<dbReference type="GeneID" id="92070491"/>
<protein>
    <submittedName>
        <fullName evidence="1">Uncharacterized protein</fullName>
    </submittedName>
</protein>
<keyword evidence="2" id="KW-1185">Reference proteome</keyword>
<comment type="caution">
    <text evidence="1">The sequence shown here is derived from an EMBL/GenBank/DDBJ whole genome shotgun (WGS) entry which is preliminary data.</text>
</comment>
<sequence length="109" mass="12417">MRYEVHTTAPHSSTARLAMAYYRLRDPRCDRQEAQRTPRQPVNPQRVAYDNVLLLGKYGTARHVVGDGAAPRVCRRDFENGLVHRSRFLAVQGFFLIKSLSGDVQTTTE</sequence>
<name>A0ABR1QXX2_9PEZI</name>
<dbReference type="EMBL" id="JAQQWE010000001">
    <property type="protein sequence ID" value="KAK7966930.1"/>
    <property type="molecule type" value="Genomic_DNA"/>
</dbReference>
<gene>
    <name evidence="1" type="ORF">PG986_001207</name>
</gene>
<proteinExistence type="predicted"/>
<dbReference type="RefSeq" id="XP_066706322.1">
    <property type="nucleotide sequence ID" value="XM_066837429.1"/>
</dbReference>
<accession>A0ABR1QXX2</accession>
<organism evidence="1 2">
    <name type="scientific">Apiospora aurea</name>
    <dbReference type="NCBI Taxonomy" id="335848"/>
    <lineage>
        <taxon>Eukaryota</taxon>
        <taxon>Fungi</taxon>
        <taxon>Dikarya</taxon>
        <taxon>Ascomycota</taxon>
        <taxon>Pezizomycotina</taxon>
        <taxon>Sordariomycetes</taxon>
        <taxon>Xylariomycetidae</taxon>
        <taxon>Amphisphaeriales</taxon>
        <taxon>Apiosporaceae</taxon>
        <taxon>Apiospora</taxon>
    </lineage>
</organism>
<evidence type="ECO:0000313" key="1">
    <source>
        <dbReference type="EMBL" id="KAK7966930.1"/>
    </source>
</evidence>
<reference evidence="1 2" key="1">
    <citation type="submission" date="2023-01" db="EMBL/GenBank/DDBJ databases">
        <title>Analysis of 21 Apiospora genomes using comparative genomics revels a genus with tremendous synthesis potential of carbohydrate active enzymes and secondary metabolites.</title>
        <authorList>
            <person name="Sorensen T."/>
        </authorList>
    </citation>
    <scope>NUCLEOTIDE SEQUENCE [LARGE SCALE GENOMIC DNA]</scope>
    <source>
        <strain evidence="1 2">CBS 24483</strain>
    </source>
</reference>
<evidence type="ECO:0000313" key="2">
    <source>
        <dbReference type="Proteomes" id="UP001391051"/>
    </source>
</evidence>
<dbReference type="Proteomes" id="UP001391051">
    <property type="component" value="Unassembled WGS sequence"/>
</dbReference>